<proteinExistence type="predicted"/>
<keyword evidence="3" id="KW-1185">Reference proteome</keyword>
<accession>A0A2Z7BBQ4</accession>
<evidence type="ECO:0000313" key="2">
    <source>
        <dbReference type="EMBL" id="KZV31447.1"/>
    </source>
</evidence>
<evidence type="ECO:0000313" key="3">
    <source>
        <dbReference type="Proteomes" id="UP000250235"/>
    </source>
</evidence>
<dbReference type="EMBL" id="KV007490">
    <property type="protein sequence ID" value="KZV31447.1"/>
    <property type="molecule type" value="Genomic_DNA"/>
</dbReference>
<feature type="region of interest" description="Disordered" evidence="1">
    <location>
        <begin position="90"/>
        <end position="116"/>
    </location>
</feature>
<sequence length="116" mass="12651">MNQSGPTEPVGSIEPNPFTKEILNRAPSLHARRRDHLLVLAIVLLAPATTARALPAGPPTVPDGPNLTNIVSKQGLTRENWSLQVDAPAMLRLGTPRTKPNTPGNYHDRSLKRRKP</sequence>
<organism evidence="2 3">
    <name type="scientific">Dorcoceras hygrometricum</name>
    <dbReference type="NCBI Taxonomy" id="472368"/>
    <lineage>
        <taxon>Eukaryota</taxon>
        <taxon>Viridiplantae</taxon>
        <taxon>Streptophyta</taxon>
        <taxon>Embryophyta</taxon>
        <taxon>Tracheophyta</taxon>
        <taxon>Spermatophyta</taxon>
        <taxon>Magnoliopsida</taxon>
        <taxon>eudicotyledons</taxon>
        <taxon>Gunneridae</taxon>
        <taxon>Pentapetalae</taxon>
        <taxon>asterids</taxon>
        <taxon>lamiids</taxon>
        <taxon>Lamiales</taxon>
        <taxon>Gesneriaceae</taxon>
        <taxon>Didymocarpoideae</taxon>
        <taxon>Trichosporeae</taxon>
        <taxon>Loxocarpinae</taxon>
        <taxon>Dorcoceras</taxon>
    </lineage>
</organism>
<reference evidence="2 3" key="1">
    <citation type="journal article" date="2015" name="Proc. Natl. Acad. Sci. U.S.A.">
        <title>The resurrection genome of Boea hygrometrica: A blueprint for survival of dehydration.</title>
        <authorList>
            <person name="Xiao L."/>
            <person name="Yang G."/>
            <person name="Zhang L."/>
            <person name="Yang X."/>
            <person name="Zhao S."/>
            <person name="Ji Z."/>
            <person name="Zhou Q."/>
            <person name="Hu M."/>
            <person name="Wang Y."/>
            <person name="Chen M."/>
            <person name="Xu Y."/>
            <person name="Jin H."/>
            <person name="Xiao X."/>
            <person name="Hu G."/>
            <person name="Bao F."/>
            <person name="Hu Y."/>
            <person name="Wan P."/>
            <person name="Li L."/>
            <person name="Deng X."/>
            <person name="Kuang T."/>
            <person name="Xiang C."/>
            <person name="Zhu J.K."/>
            <person name="Oliver M.J."/>
            <person name="He Y."/>
        </authorList>
    </citation>
    <scope>NUCLEOTIDE SEQUENCE [LARGE SCALE GENOMIC DNA]</scope>
    <source>
        <strain evidence="3">cv. XS01</strain>
    </source>
</reference>
<dbReference type="AlphaFoldDB" id="A0A2Z7BBQ4"/>
<protein>
    <submittedName>
        <fullName evidence="2">Uncharacterized protein</fullName>
    </submittedName>
</protein>
<name>A0A2Z7BBQ4_9LAMI</name>
<gene>
    <name evidence="2" type="ORF">F511_25227</name>
</gene>
<evidence type="ECO:0000256" key="1">
    <source>
        <dbReference type="SAM" id="MobiDB-lite"/>
    </source>
</evidence>
<dbReference type="Proteomes" id="UP000250235">
    <property type="component" value="Unassembled WGS sequence"/>
</dbReference>